<dbReference type="PANTHER" id="PTHR35093">
    <property type="entry name" value="OUTER MEMBRANE PROTEIN NMB0088-RELATED"/>
    <property type="match status" value="1"/>
</dbReference>
<feature type="chain" id="PRO_5047480284" evidence="8">
    <location>
        <begin position="21"/>
        <end position="397"/>
    </location>
</feature>
<dbReference type="EMBL" id="CP020472">
    <property type="protein sequence ID" value="ARD24134.1"/>
    <property type="molecule type" value="Genomic_DNA"/>
</dbReference>
<proteinExistence type="inferred from homology"/>
<keyword evidence="4" id="KW-0812">Transmembrane</keyword>
<keyword evidence="10" id="KW-1185">Reference proteome</keyword>
<dbReference type="InterPro" id="IPR005017">
    <property type="entry name" value="OMPP1/FadL/TodX"/>
</dbReference>
<dbReference type="RefSeq" id="WP_080917102.1">
    <property type="nucleotide sequence ID" value="NZ_CANMJJ010000013.1"/>
</dbReference>
<comment type="similarity">
    <text evidence="2">Belongs to the OmpP1/FadL family.</text>
</comment>
<evidence type="ECO:0000256" key="5">
    <source>
        <dbReference type="ARBA" id="ARBA00022729"/>
    </source>
</evidence>
<dbReference type="PANTHER" id="PTHR35093:SF8">
    <property type="entry name" value="OUTER MEMBRANE PROTEIN NMB0088-RELATED"/>
    <property type="match status" value="1"/>
</dbReference>
<sequence>MKTTLSLLLISLLVANNALAGAYMFPELGGANISTAGAGAQAVAEGAETAYANSAAMTKMSEPTIAFNVQGMVSDIQFTDTGSDGLFAGGESSTQAGSAMPAGSVYYVAPLNDKWSAGIALVSAGGSVIDYGADFSGAILLQDAMLITAQLNPSIAYKVNDNLSLGVGAVAEYGMLEQRFAGTDKFQIEATGSSLEFGYTASALYEFNDKHRVGFSYRSEIEHDMDGDLTLSNQGVDSSVGIIMPANATMSGFHQLTDKASLLWSLGWMQFSSVETTNITLDSGVFDIQRQWEDTVTASIGGYYQLNEQWRLEGGVSYETSPQDDPTMQYPDVPTGELWKYAVGATYEMNHHWRFNVYYEYLDVGQPSIEYALADSTLRGEYNANIHFFGVMTNYRF</sequence>
<keyword evidence="7" id="KW-0998">Cell outer membrane</keyword>
<evidence type="ECO:0000256" key="7">
    <source>
        <dbReference type="ARBA" id="ARBA00023237"/>
    </source>
</evidence>
<dbReference type="Gene3D" id="2.40.160.60">
    <property type="entry name" value="Outer membrane protein transport protein (OMPP1/FadL/TodX)"/>
    <property type="match status" value="1"/>
</dbReference>
<evidence type="ECO:0000256" key="1">
    <source>
        <dbReference type="ARBA" id="ARBA00004571"/>
    </source>
</evidence>
<evidence type="ECO:0000256" key="4">
    <source>
        <dbReference type="ARBA" id="ARBA00022692"/>
    </source>
</evidence>
<evidence type="ECO:0000313" key="10">
    <source>
        <dbReference type="Proteomes" id="UP000191820"/>
    </source>
</evidence>
<dbReference type="SUPFAM" id="SSF56935">
    <property type="entry name" value="Porins"/>
    <property type="match status" value="1"/>
</dbReference>
<evidence type="ECO:0000256" key="6">
    <source>
        <dbReference type="ARBA" id="ARBA00023136"/>
    </source>
</evidence>
<organism evidence="9 10">
    <name type="scientific">Shewanella japonica</name>
    <dbReference type="NCBI Taxonomy" id="93973"/>
    <lineage>
        <taxon>Bacteria</taxon>
        <taxon>Pseudomonadati</taxon>
        <taxon>Pseudomonadota</taxon>
        <taxon>Gammaproteobacteria</taxon>
        <taxon>Alteromonadales</taxon>
        <taxon>Shewanellaceae</taxon>
        <taxon>Shewanella</taxon>
    </lineage>
</organism>
<keyword evidence="6" id="KW-0472">Membrane</keyword>
<dbReference type="Pfam" id="PF03349">
    <property type="entry name" value="Toluene_X"/>
    <property type="match status" value="1"/>
</dbReference>
<evidence type="ECO:0000256" key="3">
    <source>
        <dbReference type="ARBA" id="ARBA00022452"/>
    </source>
</evidence>
<evidence type="ECO:0000256" key="8">
    <source>
        <dbReference type="SAM" id="SignalP"/>
    </source>
</evidence>
<keyword evidence="5 8" id="KW-0732">Signal</keyword>
<dbReference type="Proteomes" id="UP000191820">
    <property type="component" value="Chromosome"/>
</dbReference>
<feature type="signal peptide" evidence="8">
    <location>
        <begin position="1"/>
        <end position="20"/>
    </location>
</feature>
<keyword evidence="3" id="KW-1134">Transmembrane beta strand</keyword>
<protein>
    <submittedName>
        <fullName evidence="9">Membrane protein</fullName>
    </submittedName>
</protein>
<accession>A0ABN4YNP4</accession>
<gene>
    <name evidence="9" type="ORF">SJ2017_3905</name>
</gene>
<comment type="subcellular location">
    <subcellularLocation>
        <location evidence="1">Cell outer membrane</location>
        <topology evidence="1">Multi-pass membrane protein</topology>
    </subcellularLocation>
</comment>
<evidence type="ECO:0000256" key="2">
    <source>
        <dbReference type="ARBA" id="ARBA00008163"/>
    </source>
</evidence>
<evidence type="ECO:0000313" key="9">
    <source>
        <dbReference type="EMBL" id="ARD24134.1"/>
    </source>
</evidence>
<name>A0ABN4YNP4_9GAMM</name>
<reference evidence="9 10" key="1">
    <citation type="submission" date="2017-03" db="EMBL/GenBank/DDBJ databases">
        <title>Genome sequencing of Shewanella japonica KCTC 22435.</title>
        <authorList>
            <person name="Kim K.M."/>
        </authorList>
    </citation>
    <scope>NUCLEOTIDE SEQUENCE [LARGE SCALE GENOMIC DNA]</scope>
    <source>
        <strain evidence="9 10">KCTC 22435</strain>
    </source>
</reference>